<keyword evidence="4" id="KW-1185">Reference proteome</keyword>
<evidence type="ECO:0000313" key="4">
    <source>
        <dbReference type="Proteomes" id="UP000298458"/>
    </source>
</evidence>
<dbReference type="SUPFAM" id="SSF54106">
    <property type="entry name" value="LysM domain"/>
    <property type="match status" value="1"/>
</dbReference>
<sequence length="312" mass="34133">MQFESLRSVPAKVIPVFLGILFIHLIPEIHPGFEFSGSVSKLSAQTQDNKGAHDDVFEYKVKKNDTLSKISKQFLEDPGKWKELLKYNEIPNPSLIREGITLKIPGYLRKDSIPAVPTTTVAASPEGIVELAVGVVESSKDFNPVTNAGSWAKIGKNATLYTNEWIRTKEKSALRFAFLKTRISFDVRQNSLLRIISSGAQSLAEYKQDTAENAKAVQVNSGSVQSAVSEKDKGKKYKLFVVTPVAMVGVRGTEFYVDSSIPEKSLIGCYEGELEVGAQGSIVKVPAGFGTTVEKGKKPTTPTPLPDRVEIQ</sequence>
<evidence type="ECO:0000313" key="3">
    <source>
        <dbReference type="EMBL" id="TGK06122.1"/>
    </source>
</evidence>
<dbReference type="PANTHER" id="PTHR38731">
    <property type="entry name" value="LIPL45-RELATED LIPOPROTEIN-RELATED"/>
    <property type="match status" value="1"/>
</dbReference>
<dbReference type="RefSeq" id="WP_135769252.1">
    <property type="nucleotide sequence ID" value="NZ_RQET01000014.1"/>
</dbReference>
<feature type="region of interest" description="Disordered" evidence="1">
    <location>
        <begin position="292"/>
        <end position="312"/>
    </location>
</feature>
<dbReference type="SMART" id="SM00257">
    <property type="entry name" value="LysM"/>
    <property type="match status" value="1"/>
</dbReference>
<dbReference type="Proteomes" id="UP000298458">
    <property type="component" value="Unassembled WGS sequence"/>
</dbReference>
<reference evidence="3" key="1">
    <citation type="journal article" date="2019" name="PLoS Negl. Trop. Dis.">
        <title>Revisiting the worldwide diversity of Leptospira species in the environment.</title>
        <authorList>
            <person name="Vincent A.T."/>
            <person name="Schiettekatte O."/>
            <person name="Bourhy P."/>
            <person name="Veyrier F.J."/>
            <person name="Picardeau M."/>
        </authorList>
    </citation>
    <scope>NUCLEOTIDE SEQUENCE [LARGE SCALE GENOMIC DNA]</scope>
    <source>
        <strain evidence="3">SSW15</strain>
    </source>
</reference>
<accession>A0A4R9G3Q6</accession>
<dbReference type="InterPro" id="IPR018392">
    <property type="entry name" value="LysM"/>
</dbReference>
<dbReference type="AlphaFoldDB" id="A0A4R9G3Q6"/>
<proteinExistence type="predicted"/>
<dbReference type="PANTHER" id="PTHR38731:SF1">
    <property type="entry name" value="FECR PROTEIN DOMAIN-CONTAINING PROTEIN"/>
    <property type="match status" value="1"/>
</dbReference>
<dbReference type="EMBL" id="RQET01000014">
    <property type="protein sequence ID" value="TGK06122.1"/>
    <property type="molecule type" value="Genomic_DNA"/>
</dbReference>
<dbReference type="PROSITE" id="PS51782">
    <property type="entry name" value="LYSM"/>
    <property type="match status" value="1"/>
</dbReference>
<dbReference type="Pfam" id="PF04773">
    <property type="entry name" value="FecR"/>
    <property type="match status" value="1"/>
</dbReference>
<dbReference type="Pfam" id="PF01476">
    <property type="entry name" value="LysM"/>
    <property type="match status" value="1"/>
</dbReference>
<dbReference type="Gene3D" id="2.60.120.1440">
    <property type="match status" value="1"/>
</dbReference>
<evidence type="ECO:0000256" key="1">
    <source>
        <dbReference type="SAM" id="MobiDB-lite"/>
    </source>
</evidence>
<dbReference type="CDD" id="cd00118">
    <property type="entry name" value="LysM"/>
    <property type="match status" value="1"/>
</dbReference>
<dbReference type="OrthoDB" id="369729at2"/>
<dbReference type="InterPro" id="IPR036779">
    <property type="entry name" value="LysM_dom_sf"/>
</dbReference>
<dbReference type="Gene3D" id="3.10.350.10">
    <property type="entry name" value="LysM domain"/>
    <property type="match status" value="1"/>
</dbReference>
<dbReference type="InterPro" id="IPR006860">
    <property type="entry name" value="FecR"/>
</dbReference>
<comment type="caution">
    <text evidence="3">The sequence shown here is derived from an EMBL/GenBank/DDBJ whole genome shotgun (WGS) entry which is preliminary data.</text>
</comment>
<protein>
    <submittedName>
        <fullName evidence="3">LysM peptidoglycan-binding domain-containing protein</fullName>
    </submittedName>
</protein>
<evidence type="ECO:0000259" key="2">
    <source>
        <dbReference type="PROSITE" id="PS51782"/>
    </source>
</evidence>
<organism evidence="3 4">
    <name type="scientific">Leptospira fletcheri</name>
    <dbReference type="NCBI Taxonomy" id="2484981"/>
    <lineage>
        <taxon>Bacteria</taxon>
        <taxon>Pseudomonadati</taxon>
        <taxon>Spirochaetota</taxon>
        <taxon>Spirochaetia</taxon>
        <taxon>Leptospirales</taxon>
        <taxon>Leptospiraceae</taxon>
        <taxon>Leptospira</taxon>
    </lineage>
</organism>
<gene>
    <name evidence="3" type="ORF">EHO60_16120</name>
</gene>
<name>A0A4R9G3Q6_9LEPT</name>
<feature type="domain" description="LysM" evidence="2">
    <location>
        <begin position="57"/>
        <end position="104"/>
    </location>
</feature>